<keyword evidence="1" id="KW-1185">Reference proteome</keyword>
<accession>A0A1I7XMZ3</accession>
<protein>
    <submittedName>
        <fullName evidence="2">WAP domain-containing protein</fullName>
    </submittedName>
</protein>
<dbReference type="AlphaFoldDB" id="A0A1I7XMZ3"/>
<evidence type="ECO:0000313" key="1">
    <source>
        <dbReference type="Proteomes" id="UP000095283"/>
    </source>
</evidence>
<dbReference type="PANTHER" id="PTHR36938:SF2">
    <property type="entry name" value="WAP DOMAIN-CONTAINING PROTEIN"/>
    <property type="match status" value="1"/>
</dbReference>
<dbReference type="WBParaSite" id="Hba_18684">
    <property type="protein sequence ID" value="Hba_18684"/>
    <property type="gene ID" value="Hba_18684"/>
</dbReference>
<organism evidence="1 2">
    <name type="scientific">Heterorhabditis bacteriophora</name>
    <name type="common">Entomopathogenic nematode worm</name>
    <dbReference type="NCBI Taxonomy" id="37862"/>
    <lineage>
        <taxon>Eukaryota</taxon>
        <taxon>Metazoa</taxon>
        <taxon>Ecdysozoa</taxon>
        <taxon>Nematoda</taxon>
        <taxon>Chromadorea</taxon>
        <taxon>Rhabditida</taxon>
        <taxon>Rhabditina</taxon>
        <taxon>Rhabditomorpha</taxon>
        <taxon>Strongyloidea</taxon>
        <taxon>Heterorhabditidae</taxon>
        <taxon>Heterorhabditis</taxon>
    </lineage>
</organism>
<evidence type="ECO:0000313" key="2">
    <source>
        <dbReference type="WBParaSite" id="Hba_18684"/>
    </source>
</evidence>
<sequence length="143" mass="15911">MILLLLSILWTTSSHRITLCEYFEQLGISRPECSQHTSFTSISNIYRDSNVDEITILPSMVCANGLSSGSCCTSPALSRCSTDYDCHGKSTMPSICCPTGCNYNMCVHMGIKTSSFNQNLGRRRVNETAGRITWNQQVELQLK</sequence>
<name>A0A1I7XMZ3_HETBA</name>
<dbReference type="Proteomes" id="UP000095283">
    <property type="component" value="Unplaced"/>
</dbReference>
<proteinExistence type="predicted"/>
<reference evidence="2" key="1">
    <citation type="submission" date="2016-11" db="UniProtKB">
        <authorList>
            <consortium name="WormBaseParasite"/>
        </authorList>
    </citation>
    <scope>IDENTIFICATION</scope>
</reference>
<dbReference type="PANTHER" id="PTHR36938">
    <property type="entry name" value="PROTEIN CBG26935"/>
    <property type="match status" value="1"/>
</dbReference>